<accession>A0ABS9X199</accession>
<dbReference type="Gene3D" id="3.30.70.270">
    <property type="match status" value="1"/>
</dbReference>
<feature type="domain" description="EAL" evidence="1">
    <location>
        <begin position="233"/>
        <end position="487"/>
    </location>
</feature>
<dbReference type="SMART" id="SM00052">
    <property type="entry name" value="EAL"/>
    <property type="match status" value="1"/>
</dbReference>
<dbReference type="InterPro" id="IPR052155">
    <property type="entry name" value="Biofilm_reg_signaling"/>
</dbReference>
<dbReference type="RefSeq" id="WP_242286462.1">
    <property type="nucleotide sequence ID" value="NZ_JAKKSL010000002.1"/>
</dbReference>
<dbReference type="InterPro" id="IPR000160">
    <property type="entry name" value="GGDEF_dom"/>
</dbReference>
<dbReference type="InterPro" id="IPR001633">
    <property type="entry name" value="EAL_dom"/>
</dbReference>
<organism evidence="3 4">
    <name type="scientific">Colwellia maritima</name>
    <dbReference type="NCBI Taxonomy" id="2912588"/>
    <lineage>
        <taxon>Bacteria</taxon>
        <taxon>Pseudomonadati</taxon>
        <taxon>Pseudomonadota</taxon>
        <taxon>Gammaproteobacteria</taxon>
        <taxon>Alteromonadales</taxon>
        <taxon>Colwelliaceae</taxon>
        <taxon>Colwellia</taxon>
    </lineage>
</organism>
<keyword evidence="4" id="KW-1185">Reference proteome</keyword>
<dbReference type="Proteomes" id="UP001139646">
    <property type="component" value="Unassembled WGS sequence"/>
</dbReference>
<evidence type="ECO:0000313" key="3">
    <source>
        <dbReference type="EMBL" id="MCI2284031.1"/>
    </source>
</evidence>
<dbReference type="InterPro" id="IPR035919">
    <property type="entry name" value="EAL_sf"/>
</dbReference>
<dbReference type="CDD" id="cd01949">
    <property type="entry name" value="GGDEF"/>
    <property type="match status" value="1"/>
</dbReference>
<dbReference type="NCBIfam" id="TIGR00254">
    <property type="entry name" value="GGDEF"/>
    <property type="match status" value="1"/>
</dbReference>
<dbReference type="CDD" id="cd01948">
    <property type="entry name" value="EAL"/>
    <property type="match status" value="1"/>
</dbReference>
<evidence type="ECO:0000313" key="4">
    <source>
        <dbReference type="Proteomes" id="UP001139646"/>
    </source>
</evidence>
<dbReference type="Pfam" id="PF00563">
    <property type="entry name" value="EAL"/>
    <property type="match status" value="1"/>
</dbReference>
<dbReference type="Pfam" id="PF00990">
    <property type="entry name" value="GGDEF"/>
    <property type="match status" value="1"/>
</dbReference>
<dbReference type="PROSITE" id="PS50887">
    <property type="entry name" value="GGDEF"/>
    <property type="match status" value="1"/>
</dbReference>
<dbReference type="PANTHER" id="PTHR44757">
    <property type="entry name" value="DIGUANYLATE CYCLASE DGCP"/>
    <property type="match status" value="1"/>
</dbReference>
<proteinExistence type="predicted"/>
<dbReference type="SUPFAM" id="SSF55073">
    <property type="entry name" value="Nucleotide cyclase"/>
    <property type="match status" value="1"/>
</dbReference>
<dbReference type="InterPro" id="IPR043128">
    <property type="entry name" value="Rev_trsase/Diguanyl_cyclase"/>
</dbReference>
<dbReference type="SUPFAM" id="SSF141868">
    <property type="entry name" value="EAL domain-like"/>
    <property type="match status" value="1"/>
</dbReference>
<evidence type="ECO:0000259" key="2">
    <source>
        <dbReference type="PROSITE" id="PS50887"/>
    </source>
</evidence>
<dbReference type="Gene3D" id="3.20.20.450">
    <property type="entry name" value="EAL domain"/>
    <property type="match status" value="1"/>
</dbReference>
<comment type="caution">
    <text evidence="3">The sequence shown here is derived from an EMBL/GenBank/DDBJ whole genome shotgun (WGS) entry which is preliminary data.</text>
</comment>
<protein>
    <submittedName>
        <fullName evidence="3">EAL domain-containing protein</fullName>
    </submittedName>
</protein>
<gene>
    <name evidence="3" type="ORF">L3081_12260</name>
</gene>
<reference evidence="3" key="1">
    <citation type="submission" date="2022-01" db="EMBL/GenBank/DDBJ databases">
        <title>Colwellia maritima, isolated from seawater.</title>
        <authorList>
            <person name="Kristyanto S."/>
            <person name="Jung J."/>
            <person name="Jeon C.O."/>
        </authorList>
    </citation>
    <scope>NUCLEOTIDE SEQUENCE</scope>
    <source>
        <strain evidence="3">MSW7</strain>
    </source>
</reference>
<dbReference type="EMBL" id="JAKKSL010000002">
    <property type="protein sequence ID" value="MCI2284031.1"/>
    <property type="molecule type" value="Genomic_DNA"/>
</dbReference>
<dbReference type="SMART" id="SM00267">
    <property type="entry name" value="GGDEF"/>
    <property type="match status" value="1"/>
</dbReference>
<feature type="domain" description="GGDEF" evidence="2">
    <location>
        <begin position="79"/>
        <end position="224"/>
    </location>
</feature>
<evidence type="ECO:0000259" key="1">
    <source>
        <dbReference type="PROSITE" id="PS50883"/>
    </source>
</evidence>
<name>A0ABS9X199_9GAMM</name>
<dbReference type="InterPro" id="IPR029787">
    <property type="entry name" value="Nucleotide_cyclase"/>
</dbReference>
<sequence length="511" mass="57602">MLDTANNIALTFEQQQPPQKRHSILTNLNYALEDIARHATQYKIDTEQRAFCDKLTQLTNRHTFLEHIEEQLTIDDKSIHSALLFIDLDGFKKVNDSFGHSFGDEILIQVAERLKSIVRSNKLNVHSSPNNIEKNLARLGGDEFTIFLHNIVDAEFAVSIAKYVLTELERDFILGNKTIKISASIGIALYPESAGKPVTLVQLADVAMFRAKKDGRGIYKVYSPEMGSQLRRYHYLLEEMRLAITSNNFYLTFQPIIHVDGCIISYFEALVRWQHPIEGVIAPTEFIPIAEESNQILPLGDWILTEACRQMFAWYNAGMKKTKISVNVSVIQLKHRPIHQWVMNTLLSTGLPPSALMLEITESCFLDVSDDIIHELEKLREEGICIAIDDFGTGFSSLSILATLPVDVLKIDRMFVNEATNSIKYKKILKSIIDMAQQLNLKVVAEGIEDIIQLELLKSLGVKHIQGFLISPPESSINIGTKVLTQKSNHLAHNGLGVWQPKPSSIISRVS</sequence>
<dbReference type="PANTHER" id="PTHR44757:SF2">
    <property type="entry name" value="BIOFILM ARCHITECTURE MAINTENANCE PROTEIN MBAA"/>
    <property type="match status" value="1"/>
</dbReference>
<dbReference type="PROSITE" id="PS50883">
    <property type="entry name" value="EAL"/>
    <property type="match status" value="1"/>
</dbReference>